<protein>
    <submittedName>
        <fullName evidence="4">Mitochondrial protein</fullName>
    </submittedName>
</protein>
<keyword evidence="1" id="KW-0812">Transmembrane</keyword>
<evidence type="ECO:0000313" key="4">
    <source>
        <dbReference type="EMBL" id="KAL0326543.1"/>
    </source>
</evidence>
<gene>
    <name evidence="4" type="ORF">Sangu_1732300</name>
</gene>
<evidence type="ECO:0000259" key="2">
    <source>
        <dbReference type="Pfam" id="PF07727"/>
    </source>
</evidence>
<dbReference type="AlphaFoldDB" id="A0AAW2M7U7"/>
<dbReference type="EMBL" id="JACGWK010000011">
    <property type="protein sequence ID" value="KAL0326543.1"/>
    <property type="molecule type" value="Genomic_DNA"/>
</dbReference>
<proteinExistence type="predicted"/>
<comment type="caution">
    <text evidence="4">The sequence shown here is derived from an EMBL/GenBank/DDBJ whole genome shotgun (WGS) entry which is preliminary data.</text>
</comment>
<dbReference type="InterPro" id="IPR025724">
    <property type="entry name" value="GAG-pre-integrase_dom"/>
</dbReference>
<keyword evidence="1" id="KW-0472">Membrane</keyword>
<name>A0AAW2M7U7_9LAMI</name>
<accession>A0AAW2M7U7</accession>
<dbReference type="Pfam" id="PF07727">
    <property type="entry name" value="RVT_2"/>
    <property type="match status" value="1"/>
</dbReference>
<organism evidence="4">
    <name type="scientific">Sesamum angustifolium</name>
    <dbReference type="NCBI Taxonomy" id="2727405"/>
    <lineage>
        <taxon>Eukaryota</taxon>
        <taxon>Viridiplantae</taxon>
        <taxon>Streptophyta</taxon>
        <taxon>Embryophyta</taxon>
        <taxon>Tracheophyta</taxon>
        <taxon>Spermatophyta</taxon>
        <taxon>Magnoliopsida</taxon>
        <taxon>eudicotyledons</taxon>
        <taxon>Gunneridae</taxon>
        <taxon>Pentapetalae</taxon>
        <taxon>asterids</taxon>
        <taxon>lamiids</taxon>
        <taxon>Lamiales</taxon>
        <taxon>Pedaliaceae</taxon>
        <taxon>Sesamum</taxon>
    </lineage>
</organism>
<dbReference type="PANTHER" id="PTHR11439:SF470">
    <property type="entry name" value="CYSTEINE-RICH RLK (RECEPTOR-LIKE PROTEIN KINASE) 8"/>
    <property type="match status" value="1"/>
</dbReference>
<sequence>MEERLQLILGSNETGTELLKLMKGKMTMAQYDPLQVNFAQGDDLQAQKTKDIIAVGKVIGGLYIIDKTSFDPVTIWQNSVPLLSLQCNMSSSADNSWLWHKRLGHPSFLVEAVQEPKSFIEDNKHKHWREVMTKEIEAFEKNYTWDLAELPTSKKAIGSRWVYKVKLKQDGTINRYKARLVAKGYTQLDVNSAFVHGHLDEVVYMLPPYGYTKATGVYVDDVLLTDISFAVQQLSQFIQLPRQPHWETTLHLVHSLKGTPTFGLCFPAGASFKLTAYSDSDWASCPDKHRSVTGYYIFLGGSSYIGKSRNKPPCPVRPLRLNTGAWGVVVVCGFLTVWVTLVFMFFL</sequence>
<dbReference type="PANTHER" id="PTHR11439">
    <property type="entry name" value="GAG-POL-RELATED RETROTRANSPOSON"/>
    <property type="match status" value="1"/>
</dbReference>
<dbReference type="Pfam" id="PF13976">
    <property type="entry name" value="gag_pre-integrs"/>
    <property type="match status" value="1"/>
</dbReference>
<evidence type="ECO:0000259" key="3">
    <source>
        <dbReference type="Pfam" id="PF13976"/>
    </source>
</evidence>
<dbReference type="InterPro" id="IPR013103">
    <property type="entry name" value="RVT_2"/>
</dbReference>
<feature type="domain" description="GAG-pre-integrase" evidence="3">
    <location>
        <begin position="85"/>
        <end position="108"/>
    </location>
</feature>
<feature type="domain" description="Reverse transcriptase Ty1/copia-type" evidence="2">
    <location>
        <begin position="142"/>
        <end position="187"/>
    </location>
</feature>
<evidence type="ECO:0000256" key="1">
    <source>
        <dbReference type="SAM" id="Phobius"/>
    </source>
</evidence>
<reference evidence="4" key="2">
    <citation type="journal article" date="2024" name="Plant">
        <title>Genomic evolution and insights into agronomic trait innovations of Sesamum species.</title>
        <authorList>
            <person name="Miao H."/>
            <person name="Wang L."/>
            <person name="Qu L."/>
            <person name="Liu H."/>
            <person name="Sun Y."/>
            <person name="Le M."/>
            <person name="Wang Q."/>
            <person name="Wei S."/>
            <person name="Zheng Y."/>
            <person name="Lin W."/>
            <person name="Duan Y."/>
            <person name="Cao H."/>
            <person name="Xiong S."/>
            <person name="Wang X."/>
            <person name="Wei L."/>
            <person name="Li C."/>
            <person name="Ma Q."/>
            <person name="Ju M."/>
            <person name="Zhao R."/>
            <person name="Li G."/>
            <person name="Mu C."/>
            <person name="Tian Q."/>
            <person name="Mei H."/>
            <person name="Zhang T."/>
            <person name="Gao T."/>
            <person name="Zhang H."/>
        </authorList>
    </citation>
    <scope>NUCLEOTIDE SEQUENCE</scope>
    <source>
        <strain evidence="4">G01</strain>
    </source>
</reference>
<reference evidence="4" key="1">
    <citation type="submission" date="2020-06" db="EMBL/GenBank/DDBJ databases">
        <authorList>
            <person name="Li T."/>
            <person name="Hu X."/>
            <person name="Zhang T."/>
            <person name="Song X."/>
            <person name="Zhang H."/>
            <person name="Dai N."/>
            <person name="Sheng W."/>
            <person name="Hou X."/>
            <person name="Wei L."/>
        </authorList>
    </citation>
    <scope>NUCLEOTIDE SEQUENCE</scope>
    <source>
        <strain evidence="4">G01</strain>
        <tissue evidence="4">Leaf</tissue>
    </source>
</reference>
<feature type="transmembrane region" description="Helical" evidence="1">
    <location>
        <begin position="324"/>
        <end position="346"/>
    </location>
</feature>
<keyword evidence="1" id="KW-1133">Transmembrane helix</keyword>